<dbReference type="EMBL" id="CP043875">
    <property type="protein sequence ID" value="WOF16030.1"/>
    <property type="molecule type" value="Genomic_DNA"/>
</dbReference>
<gene>
    <name evidence="12" type="ORF">F1737_04580</name>
</gene>
<dbReference type="PROSITE" id="PS51192">
    <property type="entry name" value="HELICASE_ATP_BIND_1"/>
    <property type="match status" value="1"/>
</dbReference>
<keyword evidence="4" id="KW-0540">Nuclease</keyword>
<evidence type="ECO:0000259" key="11">
    <source>
        <dbReference type="PROSITE" id="PS51192"/>
    </source>
</evidence>
<evidence type="ECO:0000256" key="7">
    <source>
        <dbReference type="ARBA" id="ARBA00022759"/>
    </source>
</evidence>
<dbReference type="SUPFAM" id="SSF52540">
    <property type="entry name" value="P-loop containing nucleoside triphosphate hydrolases"/>
    <property type="match status" value="2"/>
</dbReference>
<evidence type="ECO:0000256" key="1">
    <source>
        <dbReference type="ARBA" id="ARBA00000851"/>
    </source>
</evidence>
<dbReference type="Proteomes" id="UP001301797">
    <property type="component" value="Chromosome"/>
</dbReference>
<dbReference type="GO" id="GO:0009307">
    <property type="term" value="P:DNA restriction-modification system"/>
    <property type="evidence" value="ECO:0007669"/>
    <property type="project" value="UniProtKB-KW"/>
</dbReference>
<protein>
    <recommendedName>
        <fullName evidence="3">type I site-specific deoxyribonuclease</fullName>
        <ecNumber evidence="3">3.1.21.3</ecNumber>
    </recommendedName>
</protein>
<dbReference type="GO" id="GO:0120545">
    <property type="term" value="F:nucleic acid conformation isomerase activity"/>
    <property type="evidence" value="ECO:0007669"/>
    <property type="project" value="UniProtKB-ARBA"/>
</dbReference>
<dbReference type="PANTHER" id="PTHR30195">
    <property type="entry name" value="TYPE I SITE-SPECIFIC DEOXYRIBONUCLEASE PROTEIN SUBUNIT M AND R"/>
    <property type="match status" value="1"/>
</dbReference>
<dbReference type="GeneID" id="85229427"/>
<dbReference type="InterPro" id="IPR051268">
    <property type="entry name" value="Type-I_R_enzyme_R_subunit"/>
</dbReference>
<keyword evidence="13" id="KW-1185">Reference proteome</keyword>
<evidence type="ECO:0000256" key="2">
    <source>
        <dbReference type="ARBA" id="ARBA00008598"/>
    </source>
</evidence>
<evidence type="ECO:0000256" key="6">
    <source>
        <dbReference type="ARBA" id="ARBA00022747"/>
    </source>
</evidence>
<keyword evidence="9" id="KW-0067">ATP-binding</keyword>
<dbReference type="CDD" id="cd18800">
    <property type="entry name" value="SF2_C_EcoR124I-like"/>
    <property type="match status" value="1"/>
</dbReference>
<organism evidence="12 13">
    <name type="scientific">Methanochimaera problematica</name>
    <dbReference type="NCBI Taxonomy" id="2609417"/>
    <lineage>
        <taxon>Archaea</taxon>
        <taxon>Methanobacteriati</taxon>
        <taxon>Methanobacteriota</taxon>
        <taxon>Stenosarchaea group</taxon>
        <taxon>Methanomicrobia</taxon>
        <taxon>Methanomicrobiales</taxon>
        <taxon>Methanomicrobiaceae</taxon>
        <taxon>Methanochimaera</taxon>
    </lineage>
</organism>
<dbReference type="GO" id="GO:0003677">
    <property type="term" value="F:DNA binding"/>
    <property type="evidence" value="ECO:0007669"/>
    <property type="project" value="UniProtKB-KW"/>
</dbReference>
<comment type="catalytic activity">
    <reaction evidence="1">
        <text>Endonucleolytic cleavage of DNA to give random double-stranded fragments with terminal 5'-phosphates, ATP is simultaneously hydrolyzed.</text>
        <dbReference type="EC" id="3.1.21.3"/>
    </reaction>
</comment>
<evidence type="ECO:0000256" key="5">
    <source>
        <dbReference type="ARBA" id="ARBA00022741"/>
    </source>
</evidence>
<evidence type="ECO:0000256" key="3">
    <source>
        <dbReference type="ARBA" id="ARBA00012654"/>
    </source>
</evidence>
<keyword evidence="6" id="KW-0680">Restriction system</keyword>
<dbReference type="InterPro" id="IPR055180">
    <property type="entry name" value="HsdR_RecA-like_helicase_dom_2"/>
</dbReference>
<dbReference type="CDD" id="cd22332">
    <property type="entry name" value="HsdR_N"/>
    <property type="match status" value="1"/>
</dbReference>
<dbReference type="InterPro" id="IPR007409">
    <property type="entry name" value="Restrct_endonuc_type1_HsdR_N"/>
</dbReference>
<dbReference type="GO" id="GO:0005524">
    <property type="term" value="F:ATP binding"/>
    <property type="evidence" value="ECO:0007669"/>
    <property type="project" value="UniProtKB-KW"/>
</dbReference>
<dbReference type="Gene3D" id="3.40.50.300">
    <property type="entry name" value="P-loop containing nucleotide triphosphate hydrolases"/>
    <property type="match status" value="3"/>
</dbReference>
<comment type="similarity">
    <text evidence="2">Belongs to the HsdR family.</text>
</comment>
<dbReference type="GO" id="GO:0009035">
    <property type="term" value="F:type I site-specific deoxyribonuclease activity"/>
    <property type="evidence" value="ECO:0007669"/>
    <property type="project" value="UniProtKB-EC"/>
</dbReference>
<dbReference type="InterPro" id="IPR027417">
    <property type="entry name" value="P-loop_NTPase"/>
</dbReference>
<evidence type="ECO:0000313" key="12">
    <source>
        <dbReference type="EMBL" id="WOF16030.1"/>
    </source>
</evidence>
<dbReference type="EC" id="3.1.21.3" evidence="3"/>
<dbReference type="InterPro" id="IPR014001">
    <property type="entry name" value="Helicase_ATP-bd"/>
</dbReference>
<dbReference type="CDD" id="cd18030">
    <property type="entry name" value="DEXHc_RE_I_HsdR"/>
    <property type="match status" value="1"/>
</dbReference>
<dbReference type="Pfam" id="PF04313">
    <property type="entry name" value="HSDR_N"/>
    <property type="match status" value="1"/>
</dbReference>
<keyword evidence="10" id="KW-0238">DNA-binding</keyword>
<evidence type="ECO:0000256" key="9">
    <source>
        <dbReference type="ARBA" id="ARBA00022840"/>
    </source>
</evidence>
<proteinExistence type="inferred from homology"/>
<evidence type="ECO:0000256" key="8">
    <source>
        <dbReference type="ARBA" id="ARBA00022801"/>
    </source>
</evidence>
<dbReference type="RefSeq" id="WP_317137606.1">
    <property type="nucleotide sequence ID" value="NZ_CP043875.1"/>
</dbReference>
<evidence type="ECO:0000313" key="13">
    <source>
        <dbReference type="Proteomes" id="UP001301797"/>
    </source>
</evidence>
<evidence type="ECO:0000256" key="10">
    <source>
        <dbReference type="ARBA" id="ARBA00023125"/>
    </source>
</evidence>
<dbReference type="Pfam" id="PF18766">
    <property type="entry name" value="SWI2_SNF2"/>
    <property type="match status" value="1"/>
</dbReference>
<dbReference type="Gene3D" id="3.90.1570.50">
    <property type="match status" value="1"/>
</dbReference>
<dbReference type="SMART" id="SM00487">
    <property type="entry name" value="DEXDc"/>
    <property type="match status" value="1"/>
</dbReference>
<keyword evidence="5" id="KW-0547">Nucleotide-binding</keyword>
<dbReference type="InterPro" id="IPR040980">
    <property type="entry name" value="SWI2_SNF2"/>
</dbReference>
<dbReference type="REBASE" id="766958">
    <property type="entry name" value="MspC4ORF4550P"/>
</dbReference>
<reference evidence="12 13" key="1">
    <citation type="submission" date="2019-09" db="EMBL/GenBank/DDBJ databases">
        <title>The complete genome of Methanoplanus sp. FWC-SCC4.</title>
        <authorList>
            <person name="Chen S.-C."/>
            <person name="Zhou Y.-Z."/>
            <person name="Lai M.-C."/>
        </authorList>
    </citation>
    <scope>NUCLEOTIDE SEQUENCE [LARGE SCALE GENOMIC DNA]</scope>
    <source>
        <strain evidence="12 13">FWC-SCC4</strain>
    </source>
</reference>
<dbReference type="AlphaFoldDB" id="A0AA97FAX1"/>
<name>A0AA97FAX1_9EURY</name>
<keyword evidence="7" id="KW-0255">Endonuclease</keyword>
<dbReference type="NCBIfam" id="TIGR00348">
    <property type="entry name" value="hsdR"/>
    <property type="match status" value="1"/>
</dbReference>
<dbReference type="PANTHER" id="PTHR30195:SF15">
    <property type="entry name" value="TYPE I RESTRICTION ENZYME HINDI ENDONUCLEASE SUBUNIT"/>
    <property type="match status" value="1"/>
</dbReference>
<feature type="domain" description="Helicase ATP-binding" evidence="11">
    <location>
        <begin position="275"/>
        <end position="435"/>
    </location>
</feature>
<keyword evidence="8 12" id="KW-0378">Hydrolase</keyword>
<dbReference type="Pfam" id="PF22679">
    <property type="entry name" value="T1R_D3-like"/>
    <property type="match status" value="1"/>
</dbReference>
<dbReference type="KEGG" id="mefw:F1737_04580"/>
<accession>A0AA97FAX1</accession>
<dbReference type="InterPro" id="IPR004473">
    <property type="entry name" value="Restrct_endonuc_typeI_HsdR"/>
</dbReference>
<sequence length="966" mass="110615">MGFDEANTVRDGIRDHLQKIGWKYVPAINLPRDQTEVIVEPYLKQALIDLNPEIAEQPDRADEVIYKLRTILLSVQSEGLVRSNERFADIICGGLSMPFGENYRHVPVKIIDFENPGNNSFITTTELSFTGAVPKRADNVLLVNGIPLIIGECKTATRPSISWLDAGEQIHNDYERNVPALFVPNVFSFGTEGKTFYYGSVRTPLEKWAPWREEEDVGPSPLSDVFETAMNLLSPAIVLDILKNFTLYATDKKNQKIKIICRHQQFDGANKIVNRVADGKVKKGLIWHFQGSGKSFLMVFAAQKLRLNPVLKNPTVIVVVDRQDLDSQINATFNTTDIPNTVGAGSREELQKLLSQDTRKIIITTIHKFGEADGVLNERENIILLCDEAHRTQEGNLGQKMRDALPNAFLFGLTGTPINEVDRNTFKAFGAAEDEKGYLSIYSPEDALRDKATLPLHFEPRLVQYHIEKESINSAFEELTDQLEEDEKHELIKRAARRINFFHNQERIDKISEDIVLHYKQHVEPNGFKAMVVCYDRESCVRYKEALDKVLPEEASDIVMTLSRGDPQEWKNRWDRSKDDEEKLLDRFRDPLDPLQILVVTSKLLTGFDAPILQTMYLDKLMKNHTLLQAICRINRPYTQKSFGLVVDYIGVFDEVAKALAFDEKLMRNIVTNIESLKSAIPPTIEKCLKYFKDVDRNISGWEGLIAAQECIPDNARKDAFAADYQNLSKLWEAVSPDTFLNQYKEDYKWLTQVYESVKPVSMAGALLWQKLGAKTIELINENVHVTGISDDFDEIIIDEDTITDLLKTKDEKKIKRLEIRIIKRLRKHASNPVFIALGEKLEGIKERYEHGFIDSLEFLKALIQIAKDVVKAEKEVEPEDEQKKAKAALTELFENAKTDKTPVIIERIVNDIDSVVRVVRFDGWQQSNPGEREIKRALRGELRKYQLQNDQDLFDKAYDYIRQYY</sequence>
<evidence type="ECO:0000256" key="4">
    <source>
        <dbReference type="ARBA" id="ARBA00022722"/>
    </source>
</evidence>